<dbReference type="EMBL" id="AUPL01007411">
    <property type="protein sequence ID" value="ESL05083.1"/>
    <property type="molecule type" value="Genomic_DNA"/>
</dbReference>
<organism evidence="1 2">
    <name type="scientific">Trypanosoma rangeli SC58</name>
    <dbReference type="NCBI Taxonomy" id="429131"/>
    <lineage>
        <taxon>Eukaryota</taxon>
        <taxon>Discoba</taxon>
        <taxon>Euglenozoa</taxon>
        <taxon>Kinetoplastea</taxon>
        <taxon>Metakinetoplastina</taxon>
        <taxon>Trypanosomatida</taxon>
        <taxon>Trypanosomatidae</taxon>
        <taxon>Trypanosoma</taxon>
        <taxon>Herpetosoma</taxon>
    </lineage>
</organism>
<dbReference type="VEuPathDB" id="TriTrypDB:TRSC58_07312"/>
<sequence length="186" mass="20672">MPQIRHASVPYLIQTPVLDSHGGNLLGAQLPSPLFVVPVADSEVLEGDLQGLQHCAHVLSLECSPALQHRVWIGVDAVKHLKRQINLLTRCPSRHDREYRDQLPKADDAAVVLVEGGKKHFMQNGAFGPPEKRYWSKKDQSQCCEKAPRSTPALWRTGRDKNAGTTYVAPRADSACCWLARQPPRV</sequence>
<accession>A0A061IRP9</accession>
<dbReference type="AlphaFoldDB" id="A0A061IRP9"/>
<gene>
    <name evidence="1" type="ORF">TRSC58_07312</name>
</gene>
<name>A0A061IRP9_TRYRA</name>
<evidence type="ECO:0000313" key="1">
    <source>
        <dbReference type="EMBL" id="ESL05083.1"/>
    </source>
</evidence>
<keyword evidence="2" id="KW-1185">Reference proteome</keyword>
<comment type="caution">
    <text evidence="1">The sequence shown here is derived from an EMBL/GenBank/DDBJ whole genome shotgun (WGS) entry which is preliminary data.</text>
</comment>
<evidence type="ECO:0000313" key="2">
    <source>
        <dbReference type="Proteomes" id="UP000031737"/>
    </source>
</evidence>
<reference evidence="1 2" key="1">
    <citation type="submission" date="2013-07" db="EMBL/GenBank/DDBJ databases">
        <authorList>
            <person name="Stoco P.H."/>
            <person name="Wagner G."/>
            <person name="Gerber A."/>
            <person name="Zaha A."/>
            <person name="Thompson C."/>
            <person name="Bartholomeu D.C."/>
            <person name="Luckemeyer D.D."/>
            <person name="Bahia D."/>
            <person name="Loreto E."/>
            <person name="Prestes E.B."/>
            <person name="Lima F.M."/>
            <person name="Rodrigues-Luiz G."/>
            <person name="Vallejo G.A."/>
            <person name="Filho J.F."/>
            <person name="Monteiro K.M."/>
            <person name="Tyler K.M."/>
            <person name="de Almeida L.G."/>
            <person name="Ortiz M.F."/>
            <person name="Siervo M.A."/>
            <person name="de Moraes M.H."/>
            <person name="Cunha O.L."/>
            <person name="Mendonca-Neto R."/>
            <person name="Silva R."/>
            <person name="Teixeira S.M."/>
            <person name="Murta S.M."/>
            <person name="Sincero T.C."/>
            <person name="Mendes T.A."/>
            <person name="Urmenyi T.P."/>
            <person name="Silva V.G."/>
            <person name="da Rocha W.D."/>
            <person name="Andersson B."/>
            <person name="Romanha A.J."/>
            <person name="Steindel M."/>
            <person name="de Vasconcelos A.T."/>
            <person name="Grisard E.C."/>
        </authorList>
    </citation>
    <scope>NUCLEOTIDE SEQUENCE [LARGE SCALE GENOMIC DNA]</scope>
    <source>
        <strain evidence="1 2">SC58</strain>
    </source>
</reference>
<dbReference type="Proteomes" id="UP000031737">
    <property type="component" value="Unassembled WGS sequence"/>
</dbReference>
<protein>
    <submittedName>
        <fullName evidence="1">Uncharacterized protein</fullName>
    </submittedName>
</protein>
<proteinExistence type="predicted"/>